<evidence type="ECO:0000256" key="3">
    <source>
        <dbReference type="ARBA" id="ARBA00022475"/>
    </source>
</evidence>
<dbReference type="Proteomes" id="UP000037392">
    <property type="component" value="Unassembled WGS sequence"/>
</dbReference>
<feature type="transmembrane region" description="Helical" evidence="8">
    <location>
        <begin position="53"/>
        <end position="71"/>
    </location>
</feature>
<comment type="subcellular location">
    <subcellularLocation>
        <location evidence="1">Cell membrane</location>
        <topology evidence="1">Multi-pass membrane protein</topology>
    </subcellularLocation>
</comment>
<keyword evidence="7 8" id="KW-0472">Membrane</keyword>
<keyword evidence="3" id="KW-1003">Cell membrane</keyword>
<dbReference type="PANTHER" id="PTHR32196:SF21">
    <property type="entry name" value="ABC TRANSPORTER PERMEASE PROTEIN YPHD-RELATED"/>
    <property type="match status" value="1"/>
</dbReference>
<dbReference type="GeneID" id="93164378"/>
<feature type="transmembrane region" description="Helical" evidence="8">
    <location>
        <begin position="226"/>
        <end position="246"/>
    </location>
</feature>
<dbReference type="Pfam" id="PF02653">
    <property type="entry name" value="BPD_transp_2"/>
    <property type="match status" value="1"/>
</dbReference>
<dbReference type="EMBL" id="ADLK01000036">
    <property type="protein sequence ID" value="KMW14648.1"/>
    <property type="molecule type" value="Genomic_DNA"/>
</dbReference>
<keyword evidence="6 8" id="KW-1133">Transmembrane helix</keyword>
<evidence type="ECO:0000256" key="2">
    <source>
        <dbReference type="ARBA" id="ARBA00022448"/>
    </source>
</evidence>
<feature type="transmembrane region" description="Helical" evidence="8">
    <location>
        <begin position="21"/>
        <end position="41"/>
    </location>
</feature>
<feature type="transmembrane region" description="Helical" evidence="8">
    <location>
        <begin position="102"/>
        <end position="124"/>
    </location>
</feature>
<feature type="transmembrane region" description="Helical" evidence="8">
    <location>
        <begin position="308"/>
        <end position="324"/>
    </location>
</feature>
<feature type="transmembrane region" description="Helical" evidence="8">
    <location>
        <begin position="283"/>
        <end position="302"/>
    </location>
</feature>
<accession>A0A0J9BPB5</accession>
<evidence type="ECO:0000256" key="6">
    <source>
        <dbReference type="ARBA" id="ARBA00022989"/>
    </source>
</evidence>
<proteinExistence type="predicted"/>
<gene>
    <name evidence="9" type="ORF">HMPREF9470_04678</name>
</gene>
<keyword evidence="2" id="KW-0813">Transport</keyword>
<dbReference type="GO" id="GO:0005886">
    <property type="term" value="C:plasma membrane"/>
    <property type="evidence" value="ECO:0007669"/>
    <property type="project" value="UniProtKB-SubCell"/>
</dbReference>
<dbReference type="PATRIC" id="fig|742734.4.peg.5012"/>
<dbReference type="InterPro" id="IPR001851">
    <property type="entry name" value="ABC_transp_permease"/>
</dbReference>
<comment type="caution">
    <text evidence="9">The sequence shown here is derived from an EMBL/GenBank/DDBJ whole genome shotgun (WGS) entry which is preliminary data.</text>
</comment>
<feature type="transmembrane region" description="Helical" evidence="8">
    <location>
        <begin position="131"/>
        <end position="150"/>
    </location>
</feature>
<organism evidence="9 10">
    <name type="scientific">[Clostridium] citroniae WAL-19142</name>
    <dbReference type="NCBI Taxonomy" id="742734"/>
    <lineage>
        <taxon>Bacteria</taxon>
        <taxon>Bacillati</taxon>
        <taxon>Bacillota</taxon>
        <taxon>Clostridia</taxon>
        <taxon>Lachnospirales</taxon>
        <taxon>Lachnospiraceae</taxon>
        <taxon>Enterocloster</taxon>
    </lineage>
</organism>
<evidence type="ECO:0000256" key="4">
    <source>
        <dbReference type="ARBA" id="ARBA00022519"/>
    </source>
</evidence>
<reference evidence="9 10" key="1">
    <citation type="submission" date="2011-04" db="EMBL/GenBank/DDBJ databases">
        <title>The Genome Sequence of Clostridium citroniae WAL-19142.</title>
        <authorList>
            <consortium name="The Broad Institute Genome Sequencing Platform"/>
            <person name="Earl A."/>
            <person name="Ward D."/>
            <person name="Feldgarden M."/>
            <person name="Gevers D."/>
            <person name="Warren Y.A."/>
            <person name="Tyrrell K.L."/>
            <person name="Citron D.M."/>
            <person name="Goldstein E.J."/>
            <person name="Daigneault M."/>
            <person name="Allen-Vercoe E."/>
            <person name="Young S.K."/>
            <person name="Zeng Q."/>
            <person name="Gargeya S."/>
            <person name="Fitzgerald M."/>
            <person name="Haas B."/>
            <person name="Abouelleil A."/>
            <person name="Alvarado L."/>
            <person name="Arachchi H.M."/>
            <person name="Berlin A."/>
            <person name="Brown A."/>
            <person name="Chapman S.B."/>
            <person name="Chen Z."/>
            <person name="Dunbar C."/>
            <person name="Freedman E."/>
            <person name="Gearin G."/>
            <person name="Gellesch M."/>
            <person name="Goldberg J."/>
            <person name="Griggs A."/>
            <person name="Gujja S."/>
            <person name="Heilman E.R."/>
            <person name="Heiman D."/>
            <person name="Howarth C."/>
            <person name="Larson L."/>
            <person name="Lui A."/>
            <person name="MacDonald P.J."/>
            <person name="Mehta T."/>
            <person name="Montmayeur A."/>
            <person name="Murphy C."/>
            <person name="Neiman D."/>
            <person name="Pearson M."/>
            <person name="Priest M."/>
            <person name="Roberts A."/>
            <person name="Saif S."/>
            <person name="Shea T."/>
            <person name="Shenoy N."/>
            <person name="Sisk P."/>
            <person name="Stolte C."/>
            <person name="Sykes S."/>
            <person name="White J."/>
            <person name="Yandava C."/>
            <person name="Wortman J."/>
            <person name="Nusbaum C."/>
            <person name="Birren B."/>
        </authorList>
    </citation>
    <scope>NUCLEOTIDE SEQUENCE [LARGE SCALE GENOMIC DNA]</scope>
    <source>
        <strain evidence="9 10">WAL-19142</strain>
    </source>
</reference>
<dbReference type="AlphaFoldDB" id="A0A0J9BPB5"/>
<evidence type="ECO:0000256" key="7">
    <source>
        <dbReference type="ARBA" id="ARBA00023136"/>
    </source>
</evidence>
<evidence type="ECO:0000313" key="10">
    <source>
        <dbReference type="Proteomes" id="UP000037392"/>
    </source>
</evidence>
<evidence type="ECO:0000313" key="9">
    <source>
        <dbReference type="EMBL" id="KMW14648.1"/>
    </source>
</evidence>
<evidence type="ECO:0000256" key="1">
    <source>
        <dbReference type="ARBA" id="ARBA00004651"/>
    </source>
</evidence>
<keyword evidence="4" id="KW-0997">Cell inner membrane</keyword>
<evidence type="ECO:0008006" key="11">
    <source>
        <dbReference type="Google" id="ProtNLM"/>
    </source>
</evidence>
<dbReference type="CDD" id="cd06579">
    <property type="entry name" value="TM_PBP1_transp_AraH_like"/>
    <property type="match status" value="1"/>
</dbReference>
<dbReference type="GO" id="GO:0022857">
    <property type="term" value="F:transmembrane transporter activity"/>
    <property type="evidence" value="ECO:0007669"/>
    <property type="project" value="InterPro"/>
</dbReference>
<dbReference type="OrthoDB" id="9815820at2"/>
<feature type="transmembrane region" description="Helical" evidence="8">
    <location>
        <begin position="258"/>
        <end position="276"/>
    </location>
</feature>
<dbReference type="PANTHER" id="PTHR32196">
    <property type="entry name" value="ABC TRANSPORTER PERMEASE PROTEIN YPHD-RELATED-RELATED"/>
    <property type="match status" value="1"/>
</dbReference>
<evidence type="ECO:0000256" key="5">
    <source>
        <dbReference type="ARBA" id="ARBA00022692"/>
    </source>
</evidence>
<dbReference type="RefSeq" id="WP_045091917.1">
    <property type="nucleotide sequence ID" value="NZ_KQ235883.1"/>
</dbReference>
<protein>
    <recommendedName>
        <fullName evidence="11">ABC transporter permease</fullName>
    </recommendedName>
</protein>
<feature type="transmembrane region" description="Helical" evidence="8">
    <location>
        <begin position="170"/>
        <end position="193"/>
    </location>
</feature>
<evidence type="ECO:0000256" key="8">
    <source>
        <dbReference type="SAM" id="Phobius"/>
    </source>
</evidence>
<keyword evidence="5 8" id="KW-0812">Transmembrane</keyword>
<name>A0A0J9BPB5_9FIRM</name>
<sequence>MEHKKKTSANSFEKAVMLEVMGKYFLLIATILVSIMFAIASPSFLKVTNILDIFRAASIIGIMGIGLTIVQSTGDFDFAIGAEATVGACAIAKVMVELIPNFYIAFLLTMIAVACIGLFNSYIVINIGMQAFVATFGVSTLMVGICKFLTGGGQYYSTSWPSGFSVLGQGFILGIIPVSVVLLALCTVIAFVFMEKTKTGRYIYAVGANPVASQHVGINIRRNRRIAFVVCSMFAGFAGIIQASMLSNVTPSMGDSNFLPAMSTCMLGATFLRPGVFNILGTILGSILLAVISNGLTMVGASFFLKDIIQGAVLIFAVGFVAVIRHKR</sequence>